<reference evidence="1 2" key="1">
    <citation type="submission" date="2019-04" db="EMBL/GenBank/DDBJ databases">
        <title>High contiguity whole genome sequence and gene annotation resource for two Venturia nashicola isolates.</title>
        <authorList>
            <person name="Prokchorchik M."/>
            <person name="Won K."/>
            <person name="Lee Y."/>
            <person name="Choi E.D."/>
            <person name="Segonzac C."/>
            <person name="Sohn K.H."/>
        </authorList>
    </citation>
    <scope>NUCLEOTIDE SEQUENCE [LARGE SCALE GENOMIC DNA]</scope>
    <source>
        <strain evidence="1 2">PRI2</strain>
    </source>
</reference>
<dbReference type="AlphaFoldDB" id="A0A4Z1NZS1"/>
<name>A0A4Z1NZS1_9PEZI</name>
<protein>
    <submittedName>
        <fullName evidence="1">Uncharacterized protein</fullName>
    </submittedName>
</protein>
<dbReference type="EMBL" id="SNSC02000013">
    <property type="protein sequence ID" value="TID19128.1"/>
    <property type="molecule type" value="Genomic_DNA"/>
</dbReference>
<proteinExistence type="predicted"/>
<gene>
    <name evidence="1" type="ORF">E6O75_ATG06249</name>
</gene>
<accession>A0A4Z1NZS1</accession>
<sequence>MDTNDFGFEDIESASRSLSCHFRNLSRFEIYEKFEHGSSKSFRGRFNGILQILPAREGQDSDITVDVAITASDSNISMSVHTEMTESSLTINLPRCSGRDIVSDSCLNVNVSIFVRPRLNLEKLLLDLDASRVKIPSKLDVNVDASKINLHAGGLDATPFFTSRETHINLGAGSVTGEYSLHDLLQIHTHAGSVTINVLPQEADKEKPVSAFLSIGSDAGSVHAAYPPLRTPIPNRQYCTAIWSHQGSINGNYIHGTKTTLESNSGSITADILPYIVRDISSTLHTRTDAGAQRINILSPYNAAGTHIEGLASSHSTQAASLTIAYPPEWEGLIEGRTGVGTLTLRGDVRVIKEGGVGPVGGYVLAEKGDGDSKMDFRTSAGSAYIEMK</sequence>
<dbReference type="Proteomes" id="UP000298493">
    <property type="component" value="Unassembled WGS sequence"/>
</dbReference>
<evidence type="ECO:0000313" key="2">
    <source>
        <dbReference type="Proteomes" id="UP000298493"/>
    </source>
</evidence>
<keyword evidence="2" id="KW-1185">Reference proteome</keyword>
<comment type="caution">
    <text evidence="1">The sequence shown here is derived from an EMBL/GenBank/DDBJ whole genome shotgun (WGS) entry which is preliminary data.</text>
</comment>
<organism evidence="1 2">
    <name type="scientific">Venturia nashicola</name>
    <dbReference type="NCBI Taxonomy" id="86259"/>
    <lineage>
        <taxon>Eukaryota</taxon>
        <taxon>Fungi</taxon>
        <taxon>Dikarya</taxon>
        <taxon>Ascomycota</taxon>
        <taxon>Pezizomycotina</taxon>
        <taxon>Dothideomycetes</taxon>
        <taxon>Pleosporomycetidae</taxon>
        <taxon>Venturiales</taxon>
        <taxon>Venturiaceae</taxon>
        <taxon>Venturia</taxon>
    </lineage>
</organism>
<evidence type="ECO:0000313" key="1">
    <source>
        <dbReference type="EMBL" id="TID19128.1"/>
    </source>
</evidence>